<protein>
    <submittedName>
        <fullName evidence="1">Uncharacterized protein</fullName>
    </submittedName>
</protein>
<dbReference type="Proteomes" id="UP000479190">
    <property type="component" value="Unassembled WGS sequence"/>
</dbReference>
<evidence type="ECO:0000313" key="1">
    <source>
        <dbReference type="EMBL" id="CAB0044571.1"/>
    </source>
</evidence>
<dbReference type="EMBL" id="CADCXV010001472">
    <property type="protein sequence ID" value="CAB0044571.1"/>
    <property type="molecule type" value="Genomic_DNA"/>
</dbReference>
<accession>A0A6H5JAH8</accession>
<sequence>MSAEDIRIENNDNDFDDEQEFQEFQKDAFVFSPAARAEPVAHAKSLTIFLANSAHRETRRRSKLHYQARSYITLSTTGILRIIKEGVPPDSALGYYFLTTNKNLPK</sequence>
<dbReference type="AlphaFoldDB" id="A0A6H5JAH8"/>
<keyword evidence="2" id="KW-1185">Reference proteome</keyword>
<gene>
    <name evidence="1" type="ORF">TBRA_LOCUS16159</name>
</gene>
<evidence type="ECO:0000313" key="2">
    <source>
        <dbReference type="Proteomes" id="UP000479190"/>
    </source>
</evidence>
<name>A0A6H5JAH8_9HYME</name>
<proteinExistence type="predicted"/>
<organism evidence="1 2">
    <name type="scientific">Trichogramma brassicae</name>
    <dbReference type="NCBI Taxonomy" id="86971"/>
    <lineage>
        <taxon>Eukaryota</taxon>
        <taxon>Metazoa</taxon>
        <taxon>Ecdysozoa</taxon>
        <taxon>Arthropoda</taxon>
        <taxon>Hexapoda</taxon>
        <taxon>Insecta</taxon>
        <taxon>Pterygota</taxon>
        <taxon>Neoptera</taxon>
        <taxon>Endopterygota</taxon>
        <taxon>Hymenoptera</taxon>
        <taxon>Apocrita</taxon>
        <taxon>Proctotrupomorpha</taxon>
        <taxon>Chalcidoidea</taxon>
        <taxon>Trichogrammatidae</taxon>
        <taxon>Trichogramma</taxon>
    </lineage>
</organism>
<reference evidence="1 2" key="1">
    <citation type="submission" date="2020-02" db="EMBL/GenBank/DDBJ databases">
        <authorList>
            <person name="Ferguson B K."/>
        </authorList>
    </citation>
    <scope>NUCLEOTIDE SEQUENCE [LARGE SCALE GENOMIC DNA]</scope>
</reference>